<dbReference type="AlphaFoldDB" id="A0AAD1ZE34"/>
<keyword evidence="2" id="KW-1185">Reference proteome</keyword>
<dbReference type="PANTHER" id="PTHR47449:SF2">
    <property type="entry name" value="GLYCEROPHOSPHODIESTER PHOSPHODIESTERASE GDPD4"/>
    <property type="match status" value="1"/>
</dbReference>
<accession>A0AAD1ZE34</accession>
<dbReference type="InterPro" id="IPR044236">
    <property type="entry name" value="GDPD4"/>
</dbReference>
<reference evidence="1" key="1">
    <citation type="submission" date="2023-05" db="EMBL/GenBank/DDBJ databases">
        <authorList>
            <person name="Huff M."/>
        </authorList>
    </citation>
    <scope>NUCLEOTIDE SEQUENCE</scope>
</reference>
<dbReference type="EMBL" id="OU503044">
    <property type="protein sequence ID" value="CAI9768136.1"/>
    <property type="molecule type" value="Genomic_DNA"/>
</dbReference>
<gene>
    <name evidence="1" type="ORF">FPE_LOCUS15566</name>
</gene>
<evidence type="ECO:0000313" key="1">
    <source>
        <dbReference type="EMBL" id="CAI9768136.1"/>
    </source>
</evidence>
<sequence>MSLVHPLKPPHSGDLCLQPPHAEAGILRCGECLRAFEPGRDLQRLSGNITSKVGLLSVKEITKLHSNHRRPLQFRNVNISTIEDALKAIGINLHEQLSEISYDGLN</sequence>
<name>A0AAD1ZE34_9LAMI</name>
<protein>
    <submittedName>
        <fullName evidence="1">Uncharacterized protein</fullName>
    </submittedName>
</protein>
<dbReference type="Proteomes" id="UP000834106">
    <property type="component" value="Chromosome 9"/>
</dbReference>
<organism evidence="1 2">
    <name type="scientific">Fraxinus pennsylvanica</name>
    <dbReference type="NCBI Taxonomy" id="56036"/>
    <lineage>
        <taxon>Eukaryota</taxon>
        <taxon>Viridiplantae</taxon>
        <taxon>Streptophyta</taxon>
        <taxon>Embryophyta</taxon>
        <taxon>Tracheophyta</taxon>
        <taxon>Spermatophyta</taxon>
        <taxon>Magnoliopsida</taxon>
        <taxon>eudicotyledons</taxon>
        <taxon>Gunneridae</taxon>
        <taxon>Pentapetalae</taxon>
        <taxon>asterids</taxon>
        <taxon>lamiids</taxon>
        <taxon>Lamiales</taxon>
        <taxon>Oleaceae</taxon>
        <taxon>Oleeae</taxon>
        <taxon>Fraxinus</taxon>
    </lineage>
</organism>
<proteinExistence type="predicted"/>
<dbReference type="PANTHER" id="PTHR47449">
    <property type="entry name" value="GLYCEROPHOSPHODIESTER PHOSPHODIESTERASE GDPD4"/>
    <property type="match status" value="1"/>
</dbReference>
<evidence type="ECO:0000313" key="2">
    <source>
        <dbReference type="Proteomes" id="UP000834106"/>
    </source>
</evidence>